<dbReference type="EMBL" id="GL377704">
    <property type="protein sequence ID" value="EFJ06241.1"/>
    <property type="molecule type" value="Genomic_DNA"/>
</dbReference>
<protein>
    <submittedName>
        <fullName evidence="1">Uncharacterized protein</fullName>
    </submittedName>
</protein>
<proteinExistence type="predicted"/>
<sequence length="74" mass="8808">MYFIVFVQCRSGEICLKRWHEMRVHLGHKWHWPFEKKLELLIERFAPCFLEEPAAACPIVSGPEEQSLQEEHVS</sequence>
<accession>D8TAP0</accession>
<dbReference type="KEGG" id="smo:SELMODRAFT_135731"/>
<evidence type="ECO:0000313" key="2">
    <source>
        <dbReference type="Proteomes" id="UP000001514"/>
    </source>
</evidence>
<organism evidence="2">
    <name type="scientific">Selaginella moellendorffii</name>
    <name type="common">Spikemoss</name>
    <dbReference type="NCBI Taxonomy" id="88036"/>
    <lineage>
        <taxon>Eukaryota</taxon>
        <taxon>Viridiplantae</taxon>
        <taxon>Streptophyta</taxon>
        <taxon>Embryophyta</taxon>
        <taxon>Tracheophyta</taxon>
        <taxon>Lycopodiopsida</taxon>
        <taxon>Selaginellales</taxon>
        <taxon>Selaginellaceae</taxon>
        <taxon>Selaginella</taxon>
    </lineage>
</organism>
<gene>
    <name evidence="1" type="ORF">SELMODRAFT_135731</name>
</gene>
<dbReference type="Gramene" id="EFJ06241">
    <property type="protein sequence ID" value="EFJ06241"/>
    <property type="gene ID" value="SELMODRAFT_135731"/>
</dbReference>
<dbReference type="Proteomes" id="UP000001514">
    <property type="component" value="Unassembled WGS sequence"/>
</dbReference>
<evidence type="ECO:0000313" key="1">
    <source>
        <dbReference type="EMBL" id="EFJ06241.1"/>
    </source>
</evidence>
<name>D8TAP0_SELML</name>
<dbReference type="AlphaFoldDB" id="D8TAP0"/>
<reference evidence="1 2" key="1">
    <citation type="journal article" date="2011" name="Science">
        <title>The Selaginella genome identifies genetic changes associated with the evolution of vascular plants.</title>
        <authorList>
            <person name="Banks J.A."/>
            <person name="Nishiyama T."/>
            <person name="Hasebe M."/>
            <person name="Bowman J.L."/>
            <person name="Gribskov M."/>
            <person name="dePamphilis C."/>
            <person name="Albert V.A."/>
            <person name="Aono N."/>
            <person name="Aoyama T."/>
            <person name="Ambrose B.A."/>
            <person name="Ashton N.W."/>
            <person name="Axtell M.J."/>
            <person name="Barker E."/>
            <person name="Barker M.S."/>
            <person name="Bennetzen J.L."/>
            <person name="Bonawitz N.D."/>
            <person name="Chapple C."/>
            <person name="Cheng C."/>
            <person name="Correa L.G."/>
            <person name="Dacre M."/>
            <person name="DeBarry J."/>
            <person name="Dreyer I."/>
            <person name="Elias M."/>
            <person name="Engstrom E.M."/>
            <person name="Estelle M."/>
            <person name="Feng L."/>
            <person name="Finet C."/>
            <person name="Floyd S.K."/>
            <person name="Frommer W.B."/>
            <person name="Fujita T."/>
            <person name="Gramzow L."/>
            <person name="Gutensohn M."/>
            <person name="Harholt J."/>
            <person name="Hattori M."/>
            <person name="Heyl A."/>
            <person name="Hirai T."/>
            <person name="Hiwatashi Y."/>
            <person name="Ishikawa M."/>
            <person name="Iwata M."/>
            <person name="Karol K.G."/>
            <person name="Koehler B."/>
            <person name="Kolukisaoglu U."/>
            <person name="Kubo M."/>
            <person name="Kurata T."/>
            <person name="Lalonde S."/>
            <person name="Li K."/>
            <person name="Li Y."/>
            <person name="Litt A."/>
            <person name="Lyons E."/>
            <person name="Manning G."/>
            <person name="Maruyama T."/>
            <person name="Michael T.P."/>
            <person name="Mikami K."/>
            <person name="Miyazaki S."/>
            <person name="Morinaga S."/>
            <person name="Murata T."/>
            <person name="Mueller-Roeber B."/>
            <person name="Nelson D.R."/>
            <person name="Obara M."/>
            <person name="Oguri Y."/>
            <person name="Olmstead R.G."/>
            <person name="Onodera N."/>
            <person name="Petersen B.L."/>
            <person name="Pils B."/>
            <person name="Prigge M."/>
            <person name="Rensing S.A."/>
            <person name="Riano-Pachon D.M."/>
            <person name="Roberts A.W."/>
            <person name="Sato Y."/>
            <person name="Scheller H.V."/>
            <person name="Schulz B."/>
            <person name="Schulz C."/>
            <person name="Shakirov E.V."/>
            <person name="Shibagaki N."/>
            <person name="Shinohara N."/>
            <person name="Shippen D.E."/>
            <person name="Soerensen I."/>
            <person name="Sotooka R."/>
            <person name="Sugimoto N."/>
            <person name="Sugita M."/>
            <person name="Sumikawa N."/>
            <person name="Tanurdzic M."/>
            <person name="Theissen G."/>
            <person name="Ulvskov P."/>
            <person name="Wakazuki S."/>
            <person name="Weng J.K."/>
            <person name="Willats W.W."/>
            <person name="Wipf D."/>
            <person name="Wolf P.G."/>
            <person name="Yang L."/>
            <person name="Zimmer A.D."/>
            <person name="Zhu Q."/>
            <person name="Mitros T."/>
            <person name="Hellsten U."/>
            <person name="Loque D."/>
            <person name="Otillar R."/>
            <person name="Salamov A."/>
            <person name="Schmutz J."/>
            <person name="Shapiro H."/>
            <person name="Lindquist E."/>
            <person name="Lucas S."/>
            <person name="Rokhsar D."/>
            <person name="Grigoriev I.V."/>
        </authorList>
    </citation>
    <scope>NUCLEOTIDE SEQUENCE [LARGE SCALE GENOMIC DNA]</scope>
</reference>
<keyword evidence="2" id="KW-1185">Reference proteome</keyword>
<dbReference type="HOGENOM" id="CLU_2692451_0_0_1"/>
<dbReference type="InParanoid" id="D8TAP0"/>